<gene>
    <name evidence="4" type="ORF">OSB1V03_LOCUS21382</name>
</gene>
<dbReference type="SUPFAM" id="SSF57535">
    <property type="entry name" value="Complement control module/SCR domain"/>
    <property type="match status" value="1"/>
</dbReference>
<feature type="domain" description="Sushi" evidence="3">
    <location>
        <begin position="10"/>
        <end position="81"/>
    </location>
</feature>
<dbReference type="OrthoDB" id="6500660at2759"/>
<keyword evidence="2" id="KW-0768">Sushi</keyword>
<feature type="non-terminal residue" evidence="4">
    <location>
        <position position="1"/>
    </location>
</feature>
<dbReference type="PROSITE" id="PS50923">
    <property type="entry name" value="SUSHI"/>
    <property type="match status" value="1"/>
</dbReference>
<name>A0A7R9LU29_9ACAR</name>
<evidence type="ECO:0000256" key="1">
    <source>
        <dbReference type="ARBA" id="ARBA00023157"/>
    </source>
</evidence>
<dbReference type="AlphaFoldDB" id="A0A7R9LU29"/>
<evidence type="ECO:0000313" key="5">
    <source>
        <dbReference type="Proteomes" id="UP000759131"/>
    </source>
</evidence>
<dbReference type="EMBL" id="OC894045">
    <property type="protein sequence ID" value="CAD7647301.1"/>
    <property type="molecule type" value="Genomic_DNA"/>
</dbReference>
<comment type="caution">
    <text evidence="2">Lacks conserved residue(s) required for the propagation of feature annotation.</text>
</comment>
<evidence type="ECO:0000259" key="3">
    <source>
        <dbReference type="PROSITE" id="PS50923"/>
    </source>
</evidence>
<keyword evidence="5" id="KW-1185">Reference proteome</keyword>
<sequence>GTLPQCRPQKTCKKFSLNEKHLTEVYHYEKVYYSNTSDWFAIDGTKAHFRCKDETLIFVGKEYRICGKDGEWSDTHPNCLDTDKAILVFCVLRMKRMQRNKLQANGMRESNVYDDYDIHGVGLYGKNMDEMYETVDETTEDRYADNRHMQRAAAVAAPVYTDMSSGPYKVNYNDKNVYDDCIDYDRHQPNASDLDDSYVVMKVR</sequence>
<accession>A0A7R9LU29</accession>
<dbReference type="InterPro" id="IPR000436">
    <property type="entry name" value="Sushi_SCR_CCP_dom"/>
</dbReference>
<feature type="non-terminal residue" evidence="4">
    <location>
        <position position="204"/>
    </location>
</feature>
<evidence type="ECO:0000256" key="2">
    <source>
        <dbReference type="PROSITE-ProRule" id="PRU00302"/>
    </source>
</evidence>
<organism evidence="4">
    <name type="scientific">Medioppia subpectinata</name>
    <dbReference type="NCBI Taxonomy" id="1979941"/>
    <lineage>
        <taxon>Eukaryota</taxon>
        <taxon>Metazoa</taxon>
        <taxon>Ecdysozoa</taxon>
        <taxon>Arthropoda</taxon>
        <taxon>Chelicerata</taxon>
        <taxon>Arachnida</taxon>
        <taxon>Acari</taxon>
        <taxon>Acariformes</taxon>
        <taxon>Sarcoptiformes</taxon>
        <taxon>Oribatida</taxon>
        <taxon>Brachypylina</taxon>
        <taxon>Oppioidea</taxon>
        <taxon>Oppiidae</taxon>
        <taxon>Medioppia</taxon>
    </lineage>
</organism>
<evidence type="ECO:0000313" key="4">
    <source>
        <dbReference type="EMBL" id="CAD7647301.1"/>
    </source>
</evidence>
<reference evidence="4" key="1">
    <citation type="submission" date="2020-11" db="EMBL/GenBank/DDBJ databases">
        <authorList>
            <person name="Tran Van P."/>
        </authorList>
    </citation>
    <scope>NUCLEOTIDE SEQUENCE</scope>
</reference>
<protein>
    <recommendedName>
        <fullName evidence="3">Sushi domain-containing protein</fullName>
    </recommendedName>
</protein>
<dbReference type="CDD" id="cd00033">
    <property type="entry name" value="CCP"/>
    <property type="match status" value="1"/>
</dbReference>
<dbReference type="Proteomes" id="UP000759131">
    <property type="component" value="Unassembled WGS sequence"/>
</dbReference>
<proteinExistence type="predicted"/>
<keyword evidence="1" id="KW-1015">Disulfide bond</keyword>
<dbReference type="EMBL" id="CAJPIZ010039470">
    <property type="protein sequence ID" value="CAG2121436.1"/>
    <property type="molecule type" value="Genomic_DNA"/>
</dbReference>
<dbReference type="InterPro" id="IPR035976">
    <property type="entry name" value="Sushi/SCR/CCP_sf"/>
</dbReference>
<dbReference type="Gene3D" id="2.10.70.10">
    <property type="entry name" value="Complement Module, domain 1"/>
    <property type="match status" value="1"/>
</dbReference>